<evidence type="ECO:0000313" key="3">
    <source>
        <dbReference type="EMBL" id="MCU6698101.1"/>
    </source>
</evidence>
<sequence>MLYGIYYAYWEKEWGGDFIPYIRKVKKLGFDILEVACHNFSDTENEYLYQLKEAADAEGIILTGGYGNDSTHNISGADPMIVKAAFDKFEKTFQKMNIAGIKLLGGSLYSYWPVDYSLPLNKKEDMKRGIENVRILADMAAEYEITLGMEVLNRFEGYMLNTCEEAVDFVSKIDRPNVKVMLDTFHMNIEEDSFGDAIRMAGKYLGHLHLGEANRRPPFRGGRIPWDEIGEALHDIEYTGTVVMEPFVRMGGTVGKDIRMWHDLSDNCPDEKLDQDVAESVRFLREIWE</sequence>
<dbReference type="EMBL" id="JAOQKC010000025">
    <property type="protein sequence ID" value="MCU6698101.1"/>
    <property type="molecule type" value="Genomic_DNA"/>
</dbReference>
<keyword evidence="4" id="KW-1185">Reference proteome</keyword>
<dbReference type="PANTHER" id="PTHR43489:SF7">
    <property type="entry name" value="3-DEHYDRO-D-GULOSIDE 4-EPIMERASE-RELATED"/>
    <property type="match status" value="1"/>
</dbReference>
<organism evidence="3 4">
    <name type="scientific">Laedolimicola ammoniilytica</name>
    <dbReference type="NCBI Taxonomy" id="2981771"/>
    <lineage>
        <taxon>Bacteria</taxon>
        <taxon>Bacillati</taxon>
        <taxon>Bacillota</taxon>
        <taxon>Clostridia</taxon>
        <taxon>Lachnospirales</taxon>
        <taxon>Lachnospiraceae</taxon>
        <taxon>Laedolimicola</taxon>
    </lineage>
</organism>
<reference evidence="3 4" key="1">
    <citation type="journal article" date="2021" name="ISME Commun">
        <title>Automated analysis of genomic sequences facilitates high-throughput and comprehensive description of bacteria.</title>
        <authorList>
            <person name="Hitch T.C.A."/>
        </authorList>
    </citation>
    <scope>NUCLEOTIDE SEQUENCE [LARGE SCALE GENOMIC DNA]</scope>
    <source>
        <strain evidence="3 4">Sanger_04</strain>
    </source>
</reference>
<accession>A0ABT2S0J3</accession>
<dbReference type="Pfam" id="PF01261">
    <property type="entry name" value="AP_endonuc_2"/>
    <property type="match status" value="1"/>
</dbReference>
<gene>
    <name evidence="3" type="ORF">OCV63_14555</name>
</gene>
<dbReference type="InterPro" id="IPR013022">
    <property type="entry name" value="Xyl_isomerase-like_TIM-brl"/>
</dbReference>
<evidence type="ECO:0000256" key="1">
    <source>
        <dbReference type="ARBA" id="ARBA00023235"/>
    </source>
</evidence>
<evidence type="ECO:0000313" key="4">
    <source>
        <dbReference type="Proteomes" id="UP001652461"/>
    </source>
</evidence>
<proteinExistence type="predicted"/>
<keyword evidence="1 3" id="KW-0413">Isomerase</keyword>
<feature type="domain" description="Xylose isomerase-like TIM barrel" evidence="2">
    <location>
        <begin position="22"/>
        <end position="284"/>
    </location>
</feature>
<dbReference type="Proteomes" id="UP001652461">
    <property type="component" value="Unassembled WGS sequence"/>
</dbReference>
<dbReference type="SUPFAM" id="SSF51658">
    <property type="entry name" value="Xylose isomerase-like"/>
    <property type="match status" value="1"/>
</dbReference>
<evidence type="ECO:0000259" key="2">
    <source>
        <dbReference type="Pfam" id="PF01261"/>
    </source>
</evidence>
<dbReference type="Gene3D" id="3.20.20.150">
    <property type="entry name" value="Divalent-metal-dependent TIM barrel enzymes"/>
    <property type="match status" value="1"/>
</dbReference>
<name>A0ABT2S0J3_9FIRM</name>
<dbReference type="InterPro" id="IPR050417">
    <property type="entry name" value="Sugar_Epim/Isomerase"/>
</dbReference>
<dbReference type="GO" id="GO:0016853">
    <property type="term" value="F:isomerase activity"/>
    <property type="evidence" value="ECO:0007669"/>
    <property type="project" value="UniProtKB-KW"/>
</dbReference>
<dbReference type="InterPro" id="IPR036237">
    <property type="entry name" value="Xyl_isomerase-like_sf"/>
</dbReference>
<comment type="caution">
    <text evidence="3">The sequence shown here is derived from an EMBL/GenBank/DDBJ whole genome shotgun (WGS) entry which is preliminary data.</text>
</comment>
<dbReference type="RefSeq" id="WP_158365033.1">
    <property type="nucleotide sequence ID" value="NZ_JAOQKC010000025.1"/>
</dbReference>
<dbReference type="PANTHER" id="PTHR43489">
    <property type="entry name" value="ISOMERASE"/>
    <property type="match status" value="1"/>
</dbReference>
<protein>
    <submittedName>
        <fullName evidence="3">Sugar phosphate isomerase/epimerase</fullName>
    </submittedName>
</protein>